<protein>
    <submittedName>
        <fullName evidence="5">DNA-binding transcriptional regulator, FadR family</fullName>
    </submittedName>
</protein>
<dbReference type="GO" id="GO:0003700">
    <property type="term" value="F:DNA-binding transcription factor activity"/>
    <property type="evidence" value="ECO:0007669"/>
    <property type="project" value="InterPro"/>
</dbReference>
<organism evidence="5 6">
    <name type="scientific">Microlunatus flavus</name>
    <dbReference type="NCBI Taxonomy" id="1036181"/>
    <lineage>
        <taxon>Bacteria</taxon>
        <taxon>Bacillati</taxon>
        <taxon>Actinomycetota</taxon>
        <taxon>Actinomycetes</taxon>
        <taxon>Propionibacteriales</taxon>
        <taxon>Propionibacteriaceae</taxon>
        <taxon>Microlunatus</taxon>
    </lineage>
</organism>
<dbReference type="SMART" id="SM00895">
    <property type="entry name" value="FCD"/>
    <property type="match status" value="1"/>
</dbReference>
<evidence type="ECO:0000313" key="6">
    <source>
        <dbReference type="Proteomes" id="UP000198504"/>
    </source>
</evidence>
<dbReference type="Gene3D" id="1.20.120.530">
    <property type="entry name" value="GntR ligand-binding domain-like"/>
    <property type="match status" value="1"/>
</dbReference>
<proteinExistence type="predicted"/>
<dbReference type="Proteomes" id="UP000198504">
    <property type="component" value="Unassembled WGS sequence"/>
</dbReference>
<evidence type="ECO:0000313" key="5">
    <source>
        <dbReference type="EMBL" id="SEQ97143.1"/>
    </source>
</evidence>
<sequence length="240" mass="26492">MAPYPRRGRHGEVVHELGLRIVRGDYAPGQIIDIDALEQDLGVSRIVIREALRVLSAKGLLDSRQRLGTFARERTSWNLLDSDVMMWRREAQRDDDTLLADLGELRDVFEPAAARLAAVRRTDADVAALEDAVRRLGEAGRDVSAIAAADIDFHVGLLAATHNELFTRLDVLVVHAVGARDRILHMPGGPAWRDPVPDHLGVLDAVRRGDAPGAFEAMTFLTRESDRDLRSGEPAFTAVR</sequence>
<dbReference type="Pfam" id="PF07729">
    <property type="entry name" value="FCD"/>
    <property type="match status" value="1"/>
</dbReference>
<dbReference type="SUPFAM" id="SSF48008">
    <property type="entry name" value="GntR ligand-binding domain-like"/>
    <property type="match status" value="1"/>
</dbReference>
<name>A0A1H9KE53_9ACTN</name>
<evidence type="ECO:0000256" key="2">
    <source>
        <dbReference type="ARBA" id="ARBA00023125"/>
    </source>
</evidence>
<keyword evidence="2 5" id="KW-0238">DNA-binding</keyword>
<dbReference type="InterPro" id="IPR036388">
    <property type="entry name" value="WH-like_DNA-bd_sf"/>
</dbReference>
<dbReference type="RefSeq" id="WP_091183113.1">
    <property type="nucleotide sequence ID" value="NZ_FOFA01000007.1"/>
</dbReference>
<dbReference type="EMBL" id="FOFA01000007">
    <property type="protein sequence ID" value="SEQ97143.1"/>
    <property type="molecule type" value="Genomic_DNA"/>
</dbReference>
<dbReference type="SUPFAM" id="SSF46785">
    <property type="entry name" value="Winged helix' DNA-binding domain"/>
    <property type="match status" value="1"/>
</dbReference>
<dbReference type="InterPro" id="IPR008920">
    <property type="entry name" value="TF_FadR/GntR_C"/>
</dbReference>
<dbReference type="GO" id="GO:0003677">
    <property type="term" value="F:DNA binding"/>
    <property type="evidence" value="ECO:0007669"/>
    <property type="project" value="UniProtKB-KW"/>
</dbReference>
<dbReference type="InterPro" id="IPR011711">
    <property type="entry name" value="GntR_C"/>
</dbReference>
<dbReference type="PROSITE" id="PS50949">
    <property type="entry name" value="HTH_GNTR"/>
    <property type="match status" value="1"/>
</dbReference>
<accession>A0A1H9KE53</accession>
<dbReference type="AlphaFoldDB" id="A0A1H9KE53"/>
<dbReference type="PANTHER" id="PTHR43537:SF44">
    <property type="entry name" value="GNTR FAMILY REGULATORY PROTEIN"/>
    <property type="match status" value="1"/>
</dbReference>
<dbReference type="Pfam" id="PF00392">
    <property type="entry name" value="GntR"/>
    <property type="match status" value="1"/>
</dbReference>
<dbReference type="STRING" id="1036181.SAMN05421756_107165"/>
<dbReference type="SMART" id="SM00345">
    <property type="entry name" value="HTH_GNTR"/>
    <property type="match status" value="1"/>
</dbReference>
<dbReference type="CDD" id="cd07377">
    <property type="entry name" value="WHTH_GntR"/>
    <property type="match status" value="1"/>
</dbReference>
<dbReference type="InterPro" id="IPR036390">
    <property type="entry name" value="WH_DNA-bd_sf"/>
</dbReference>
<dbReference type="InterPro" id="IPR000524">
    <property type="entry name" value="Tscrpt_reg_HTH_GntR"/>
</dbReference>
<keyword evidence="6" id="KW-1185">Reference proteome</keyword>
<reference evidence="6" key="1">
    <citation type="submission" date="2016-10" db="EMBL/GenBank/DDBJ databases">
        <authorList>
            <person name="Varghese N."/>
            <person name="Submissions S."/>
        </authorList>
    </citation>
    <scope>NUCLEOTIDE SEQUENCE [LARGE SCALE GENOMIC DNA]</scope>
    <source>
        <strain evidence="6">CGMCC 4.6856</strain>
    </source>
</reference>
<dbReference type="Gene3D" id="1.10.10.10">
    <property type="entry name" value="Winged helix-like DNA-binding domain superfamily/Winged helix DNA-binding domain"/>
    <property type="match status" value="1"/>
</dbReference>
<dbReference type="OrthoDB" id="4164516at2"/>
<keyword evidence="1" id="KW-0805">Transcription regulation</keyword>
<gene>
    <name evidence="5" type="ORF">SAMN05421756_107165</name>
</gene>
<evidence type="ECO:0000256" key="1">
    <source>
        <dbReference type="ARBA" id="ARBA00023015"/>
    </source>
</evidence>
<evidence type="ECO:0000259" key="4">
    <source>
        <dbReference type="PROSITE" id="PS50949"/>
    </source>
</evidence>
<evidence type="ECO:0000256" key="3">
    <source>
        <dbReference type="ARBA" id="ARBA00023163"/>
    </source>
</evidence>
<feature type="domain" description="HTH gntR-type" evidence="4">
    <location>
        <begin position="7"/>
        <end position="74"/>
    </location>
</feature>
<dbReference type="PANTHER" id="PTHR43537">
    <property type="entry name" value="TRANSCRIPTIONAL REGULATOR, GNTR FAMILY"/>
    <property type="match status" value="1"/>
</dbReference>
<keyword evidence="3" id="KW-0804">Transcription</keyword>